<evidence type="ECO:0008006" key="4">
    <source>
        <dbReference type="Google" id="ProtNLM"/>
    </source>
</evidence>
<keyword evidence="1" id="KW-0472">Membrane</keyword>
<proteinExistence type="predicted"/>
<name>A0ABU0R733_9MICO</name>
<reference evidence="2 3" key="1">
    <citation type="submission" date="2023-07" db="EMBL/GenBank/DDBJ databases">
        <title>Comparative genomics of wheat-associated soil bacteria to identify genetic determinants of phenazine resistance.</title>
        <authorList>
            <person name="Mouncey N."/>
        </authorList>
    </citation>
    <scope>NUCLEOTIDE SEQUENCE [LARGE SCALE GENOMIC DNA]</scope>
    <source>
        <strain evidence="2 3">V3I3</strain>
    </source>
</reference>
<dbReference type="EMBL" id="JAUSYY010000001">
    <property type="protein sequence ID" value="MDQ0892991.1"/>
    <property type="molecule type" value="Genomic_DNA"/>
</dbReference>
<sequence length="148" mass="15859">MNGGGRRDPYDGSMTEPSRASAIITAALLDTAAVVVFVLIGRRSHAEGLELIEVWGTAWPFLVALATGWLVARAWRHPIAVWPSAIVIWVVTLIGGMLLRAMSGQGTDPAFVIVAASVLAAFLIGWRLLARVVATLTRRRSRANSVDA</sequence>
<dbReference type="InterPro" id="IPR021414">
    <property type="entry name" value="DUF3054"/>
</dbReference>
<accession>A0ABU0R733</accession>
<dbReference type="Proteomes" id="UP001239083">
    <property type="component" value="Unassembled WGS sequence"/>
</dbReference>
<feature type="transmembrane region" description="Helical" evidence="1">
    <location>
        <begin position="20"/>
        <end position="40"/>
    </location>
</feature>
<evidence type="ECO:0000313" key="2">
    <source>
        <dbReference type="EMBL" id="MDQ0892991.1"/>
    </source>
</evidence>
<comment type="caution">
    <text evidence="2">The sequence shown here is derived from an EMBL/GenBank/DDBJ whole genome shotgun (WGS) entry which is preliminary data.</text>
</comment>
<keyword evidence="1" id="KW-1133">Transmembrane helix</keyword>
<keyword evidence="3" id="KW-1185">Reference proteome</keyword>
<organism evidence="2 3">
    <name type="scientific">Agromyces ramosus</name>
    <dbReference type="NCBI Taxonomy" id="33879"/>
    <lineage>
        <taxon>Bacteria</taxon>
        <taxon>Bacillati</taxon>
        <taxon>Actinomycetota</taxon>
        <taxon>Actinomycetes</taxon>
        <taxon>Micrococcales</taxon>
        <taxon>Microbacteriaceae</taxon>
        <taxon>Agromyces</taxon>
    </lineage>
</organism>
<feature type="transmembrane region" description="Helical" evidence="1">
    <location>
        <begin position="52"/>
        <end position="72"/>
    </location>
</feature>
<evidence type="ECO:0000256" key="1">
    <source>
        <dbReference type="SAM" id="Phobius"/>
    </source>
</evidence>
<protein>
    <recommendedName>
        <fullName evidence="4">DUF3054 family protein</fullName>
    </recommendedName>
</protein>
<dbReference type="Pfam" id="PF11255">
    <property type="entry name" value="DUF3054"/>
    <property type="match status" value="1"/>
</dbReference>
<evidence type="ECO:0000313" key="3">
    <source>
        <dbReference type="Proteomes" id="UP001239083"/>
    </source>
</evidence>
<gene>
    <name evidence="2" type="ORF">QFZ26_000546</name>
</gene>
<keyword evidence="1" id="KW-0812">Transmembrane</keyword>
<feature type="transmembrane region" description="Helical" evidence="1">
    <location>
        <begin position="79"/>
        <end position="99"/>
    </location>
</feature>
<feature type="transmembrane region" description="Helical" evidence="1">
    <location>
        <begin position="111"/>
        <end position="130"/>
    </location>
</feature>